<keyword evidence="2 3" id="KW-0808">Transferase</keyword>
<keyword evidence="1 3" id="KW-0489">Methyltransferase</keyword>
<dbReference type="InterPro" id="IPR029063">
    <property type="entry name" value="SAM-dependent_MTases_sf"/>
</dbReference>
<comment type="caution">
    <text evidence="3">The sequence shown here is derived from an EMBL/GenBank/DDBJ whole genome shotgun (WGS) entry which is preliminary data.</text>
</comment>
<name>A0A4R7RLD8_9BACT</name>
<dbReference type="PANTHER" id="PTHR12049:SF7">
    <property type="entry name" value="PROTEIN ARGININE METHYLTRANSFERASE NDUFAF7, MITOCHONDRIAL"/>
    <property type="match status" value="1"/>
</dbReference>
<evidence type="ECO:0000256" key="2">
    <source>
        <dbReference type="ARBA" id="ARBA00022679"/>
    </source>
</evidence>
<dbReference type="InterPro" id="IPR038375">
    <property type="entry name" value="NDUFAF7_sf"/>
</dbReference>
<evidence type="ECO:0000256" key="1">
    <source>
        <dbReference type="ARBA" id="ARBA00022603"/>
    </source>
</evidence>
<gene>
    <name evidence="3" type="ORF">EI77_04026</name>
</gene>
<dbReference type="Gene3D" id="3.40.50.12710">
    <property type="match status" value="1"/>
</dbReference>
<dbReference type="GO" id="GO:0032259">
    <property type="term" value="P:methylation"/>
    <property type="evidence" value="ECO:0007669"/>
    <property type="project" value="UniProtKB-KW"/>
</dbReference>
<evidence type="ECO:0000313" key="3">
    <source>
        <dbReference type="EMBL" id="TDU64576.1"/>
    </source>
</evidence>
<proteinExistence type="predicted"/>
<sequence>MAQALYDPERGYYSRQIKTVGKRGDFSTSATLSPDFAAAVANWLKSESSLQTNVRHVIEIGAGSGVLMESVKRSLGWWKRRQFHWHVVETSEVLQKQQKLLLGDSVTWHKNLKAALETCEGKAFLYHNELLDAFPVMLLQWQEGLWQEVHITPAGREISLPLEWDETMRAPFTALQAWPGKAARQRIEIHAAVRNWMLEWAPAWKQGAMLTVDYGDVFPALYYRRPVGTLRGYLHQQRLEGEAVYMNPGRQDITADINFSDYRNWAAELNWKEISYGNQSVFIQTYLKKLSPHPATAFIMDLHGAGEAFKYLIHRPG</sequence>
<dbReference type="GO" id="GO:0035243">
    <property type="term" value="F:protein-arginine omega-N symmetric methyltransferase activity"/>
    <property type="evidence" value="ECO:0007669"/>
    <property type="project" value="TreeGrafter"/>
</dbReference>
<dbReference type="InterPro" id="IPR003788">
    <property type="entry name" value="NDUFAF7"/>
</dbReference>
<accession>A0A4R7RLD8</accession>
<dbReference type="SUPFAM" id="SSF53335">
    <property type="entry name" value="S-adenosyl-L-methionine-dependent methyltransferases"/>
    <property type="match status" value="1"/>
</dbReference>
<reference evidence="3 4" key="1">
    <citation type="submission" date="2019-03" db="EMBL/GenBank/DDBJ databases">
        <title>Genomic Encyclopedia of Archaeal and Bacterial Type Strains, Phase II (KMG-II): from individual species to whole genera.</title>
        <authorList>
            <person name="Goeker M."/>
        </authorList>
    </citation>
    <scope>NUCLEOTIDE SEQUENCE [LARGE SCALE GENOMIC DNA]</scope>
    <source>
        <strain evidence="3 4">ATCC 25309</strain>
    </source>
</reference>
<dbReference type="PANTHER" id="PTHR12049">
    <property type="entry name" value="PROTEIN ARGININE METHYLTRANSFERASE NDUFAF7, MITOCHONDRIAL"/>
    <property type="match status" value="1"/>
</dbReference>
<evidence type="ECO:0000313" key="4">
    <source>
        <dbReference type="Proteomes" id="UP000295662"/>
    </source>
</evidence>
<dbReference type="Pfam" id="PF02636">
    <property type="entry name" value="Methyltransf_28"/>
    <property type="match status" value="1"/>
</dbReference>
<keyword evidence="4" id="KW-1185">Reference proteome</keyword>
<dbReference type="AlphaFoldDB" id="A0A4R7RLD8"/>
<organism evidence="3 4">
    <name type="scientific">Prosthecobacter fusiformis</name>
    <dbReference type="NCBI Taxonomy" id="48464"/>
    <lineage>
        <taxon>Bacteria</taxon>
        <taxon>Pseudomonadati</taxon>
        <taxon>Verrucomicrobiota</taxon>
        <taxon>Verrucomicrobiia</taxon>
        <taxon>Verrucomicrobiales</taxon>
        <taxon>Verrucomicrobiaceae</taxon>
        <taxon>Prosthecobacter</taxon>
    </lineage>
</organism>
<dbReference type="Proteomes" id="UP000295662">
    <property type="component" value="Unassembled WGS sequence"/>
</dbReference>
<dbReference type="EMBL" id="SOCA01000010">
    <property type="protein sequence ID" value="TDU64576.1"/>
    <property type="molecule type" value="Genomic_DNA"/>
</dbReference>
<protein>
    <submittedName>
        <fullName evidence="3">SAM-dependent MidA family methyltransferase</fullName>
    </submittedName>
</protein>